<dbReference type="PANTHER" id="PTHR22807">
    <property type="entry name" value="NOP2 YEAST -RELATED NOL1/NOP2/FMU SUN DOMAIN-CONTAINING"/>
    <property type="match status" value="1"/>
</dbReference>
<feature type="binding site" evidence="6">
    <location>
        <position position="390"/>
    </location>
    <ligand>
        <name>S-adenosyl-L-methionine</name>
        <dbReference type="ChEBI" id="CHEBI:59789"/>
    </ligand>
</feature>
<dbReference type="AlphaFoldDB" id="A0A4Z1CMR9"/>
<sequence length="491" mass="51980">MSPRRSSRSTTSRASPRCWCSSPGSARSAERSWPRSSPTRGPRGPRRSSSGSTSVTDRRRPVDRPRRAALDVLTAVRVDEAYANLVLPQVLRKHGLAGRDAALATELASGAIRMRGLYDPVIDACLTRPRLQPEVRDVLRLGTHQLLSMRVPDHAAISTSVDLVRAAVGRGPSGLVNAVLRTISRRSLDDWIAEVAPDPAHDPYGHLAVARSHPRWVVDLLGQALGADAELDDLLAADNAAPRVTLVARPGLATVEELEAAGGTRTARSPYGVVLDGGDPAAVAAVSEGRAGVQDEGSQLVALAMSEASLEGRDERWLDLCAGPGGKAALLAALAARRGATLVAHERQPHRAALVAAAVRAAPAGSVSVVAGDGMRPAWVSGTFDRVLVDAPCSGLGALRRRPESRWRRTPEDVDVLVGLQQVLLDGALDAVRPGGIVVYATCSPVVAETSEVVDAVVGRRGDTDEVARFQLWPHRDGTDAMFAATLRRRA</sequence>
<keyword evidence="5 6" id="KW-0694">RNA-binding</keyword>
<dbReference type="GO" id="GO:0006355">
    <property type="term" value="P:regulation of DNA-templated transcription"/>
    <property type="evidence" value="ECO:0007669"/>
    <property type="project" value="InterPro"/>
</dbReference>
<evidence type="ECO:0000256" key="6">
    <source>
        <dbReference type="PROSITE-ProRule" id="PRU01023"/>
    </source>
</evidence>
<dbReference type="InterPro" id="IPR029063">
    <property type="entry name" value="SAM-dependent_MTases_sf"/>
</dbReference>
<name>A0A4Z1CMR9_9ACTN</name>
<evidence type="ECO:0000313" key="10">
    <source>
        <dbReference type="Proteomes" id="UP000297496"/>
    </source>
</evidence>
<dbReference type="Gene3D" id="3.40.50.150">
    <property type="entry name" value="Vaccinia Virus protein VP39"/>
    <property type="match status" value="1"/>
</dbReference>
<dbReference type="Gene3D" id="1.10.940.10">
    <property type="entry name" value="NusB-like"/>
    <property type="match status" value="1"/>
</dbReference>
<evidence type="ECO:0000256" key="4">
    <source>
        <dbReference type="ARBA" id="ARBA00022691"/>
    </source>
</evidence>
<dbReference type="SUPFAM" id="SSF48013">
    <property type="entry name" value="NusB-like"/>
    <property type="match status" value="1"/>
</dbReference>
<evidence type="ECO:0000256" key="7">
    <source>
        <dbReference type="SAM" id="MobiDB-lite"/>
    </source>
</evidence>
<comment type="similarity">
    <text evidence="1 6">Belongs to the class I-like SAM-binding methyltransferase superfamily. RsmB/NOP family.</text>
</comment>
<evidence type="ECO:0000256" key="5">
    <source>
        <dbReference type="ARBA" id="ARBA00022884"/>
    </source>
</evidence>
<dbReference type="InterPro" id="IPR035926">
    <property type="entry name" value="NusB-like_sf"/>
</dbReference>
<dbReference type="PROSITE" id="PS51686">
    <property type="entry name" value="SAM_MT_RSMB_NOP"/>
    <property type="match status" value="1"/>
</dbReference>
<comment type="caution">
    <text evidence="9">The sequence shown here is derived from an EMBL/GenBank/DDBJ whole genome shotgun (WGS) entry which is preliminary data.</text>
</comment>
<dbReference type="InterPro" id="IPR001678">
    <property type="entry name" value="MeTrfase_RsmB-F_NOP2_dom"/>
</dbReference>
<keyword evidence="10" id="KW-1185">Reference proteome</keyword>
<feature type="active site" description="Nucleophile" evidence="6">
    <location>
        <position position="443"/>
    </location>
</feature>
<dbReference type="GO" id="GO:0001510">
    <property type="term" value="P:RNA methylation"/>
    <property type="evidence" value="ECO:0007669"/>
    <property type="project" value="InterPro"/>
</dbReference>
<dbReference type="InterPro" id="IPR023267">
    <property type="entry name" value="RCMT"/>
</dbReference>
<dbReference type="OrthoDB" id="9810297at2"/>
<dbReference type="Pfam" id="PF01029">
    <property type="entry name" value="NusB"/>
    <property type="match status" value="1"/>
</dbReference>
<dbReference type="InterPro" id="IPR049560">
    <property type="entry name" value="MeTrfase_RsmB-F_NOP2_cat"/>
</dbReference>
<keyword evidence="4 6" id="KW-0949">S-adenosyl-L-methionine</keyword>
<feature type="domain" description="SAM-dependent MTase RsmB/NOP-type" evidence="8">
    <location>
        <begin position="217"/>
        <end position="491"/>
    </location>
</feature>
<reference evidence="9 10" key="1">
    <citation type="submission" date="2019-04" db="EMBL/GenBank/DDBJ databases">
        <title>Three New Species of Nocardioides, Nocardioides euryhalodurans sp. nov., Nocardioides seonyuensis sp. nov. and Nocardioides eburneoflavus sp. nov. Isolated from Soil.</title>
        <authorList>
            <person name="Roh S.G."/>
            <person name="Lee C."/>
            <person name="Kim M.-K."/>
            <person name="Kim S.B."/>
        </authorList>
    </citation>
    <scope>NUCLEOTIDE SEQUENCE [LARGE SCALE GENOMIC DNA]</scope>
    <source>
        <strain evidence="9 10">MMS17-SY213</strain>
    </source>
</reference>
<dbReference type="PROSITE" id="PS01153">
    <property type="entry name" value="NOL1_NOP2_SUN"/>
    <property type="match status" value="1"/>
</dbReference>
<proteinExistence type="inferred from homology"/>
<dbReference type="SUPFAM" id="SSF53335">
    <property type="entry name" value="S-adenosyl-L-methionine-dependent methyltransferases"/>
    <property type="match status" value="1"/>
</dbReference>
<dbReference type="InterPro" id="IPR018314">
    <property type="entry name" value="RsmB/NOL1/NOP2-like_CS"/>
</dbReference>
<dbReference type="Pfam" id="PF01189">
    <property type="entry name" value="Methyltr_RsmB-F"/>
    <property type="match status" value="1"/>
</dbReference>
<gene>
    <name evidence="9" type="ORF">EXE59_17950</name>
</gene>
<evidence type="ECO:0000256" key="3">
    <source>
        <dbReference type="ARBA" id="ARBA00022679"/>
    </source>
</evidence>
<keyword evidence="2 6" id="KW-0489">Methyltransferase</keyword>
<feature type="binding site" evidence="6">
    <location>
        <position position="373"/>
    </location>
    <ligand>
        <name>S-adenosyl-L-methionine</name>
        <dbReference type="ChEBI" id="CHEBI:59789"/>
    </ligand>
</feature>
<evidence type="ECO:0000256" key="2">
    <source>
        <dbReference type="ARBA" id="ARBA00022603"/>
    </source>
</evidence>
<organism evidence="9 10">
    <name type="scientific">Nocardioides eburneiflavus</name>
    <dbReference type="NCBI Taxonomy" id="2518372"/>
    <lineage>
        <taxon>Bacteria</taxon>
        <taxon>Bacillati</taxon>
        <taxon>Actinomycetota</taxon>
        <taxon>Actinomycetes</taxon>
        <taxon>Propionibacteriales</taxon>
        <taxon>Nocardioidaceae</taxon>
        <taxon>Nocardioides</taxon>
    </lineage>
</organism>
<dbReference type="GO" id="GO:0008173">
    <property type="term" value="F:RNA methyltransferase activity"/>
    <property type="evidence" value="ECO:0007669"/>
    <property type="project" value="InterPro"/>
</dbReference>
<feature type="compositionally biased region" description="Low complexity" evidence="7">
    <location>
        <begin position="1"/>
        <end position="17"/>
    </location>
</feature>
<dbReference type="PANTHER" id="PTHR22807:SF53">
    <property type="entry name" value="RIBOSOMAL RNA SMALL SUBUNIT METHYLTRANSFERASE B-RELATED"/>
    <property type="match status" value="1"/>
</dbReference>
<feature type="binding site" evidence="6">
    <location>
        <position position="346"/>
    </location>
    <ligand>
        <name>S-adenosyl-L-methionine</name>
        <dbReference type="ChEBI" id="CHEBI:59789"/>
    </ligand>
</feature>
<feature type="binding site" evidence="6">
    <location>
        <begin position="321"/>
        <end position="327"/>
    </location>
    <ligand>
        <name>S-adenosyl-L-methionine</name>
        <dbReference type="ChEBI" id="CHEBI:59789"/>
    </ligand>
</feature>
<dbReference type="InterPro" id="IPR006027">
    <property type="entry name" value="NusB_RsmB_TIM44"/>
</dbReference>
<dbReference type="GO" id="GO:0003723">
    <property type="term" value="F:RNA binding"/>
    <property type="evidence" value="ECO:0007669"/>
    <property type="project" value="UniProtKB-UniRule"/>
</dbReference>
<feature type="compositionally biased region" description="Low complexity" evidence="7">
    <location>
        <begin position="34"/>
        <end position="55"/>
    </location>
</feature>
<dbReference type="Proteomes" id="UP000297496">
    <property type="component" value="Unassembled WGS sequence"/>
</dbReference>
<keyword evidence="3 6" id="KW-0808">Transferase</keyword>
<dbReference type="PRINTS" id="PR02008">
    <property type="entry name" value="RCMTFAMILY"/>
</dbReference>
<evidence type="ECO:0000256" key="1">
    <source>
        <dbReference type="ARBA" id="ARBA00007494"/>
    </source>
</evidence>
<evidence type="ECO:0000259" key="8">
    <source>
        <dbReference type="PROSITE" id="PS51686"/>
    </source>
</evidence>
<protein>
    <submittedName>
        <fullName evidence="9">rRNA cytosine-C5-methyltransferase</fullName>
    </submittedName>
</protein>
<feature type="region of interest" description="Disordered" evidence="7">
    <location>
        <begin position="1"/>
        <end position="63"/>
    </location>
</feature>
<evidence type="ECO:0000313" key="9">
    <source>
        <dbReference type="EMBL" id="TGN65629.1"/>
    </source>
</evidence>
<dbReference type="EMBL" id="SRRO01000001">
    <property type="protein sequence ID" value="TGN65629.1"/>
    <property type="molecule type" value="Genomic_DNA"/>
</dbReference>
<accession>A0A4Z1CMR9</accession>